<evidence type="ECO:0000313" key="3">
    <source>
        <dbReference type="Proteomes" id="UP000607653"/>
    </source>
</evidence>
<reference evidence="2 3" key="1">
    <citation type="journal article" date="2020" name="Mol. Biol. Evol.">
        <title>Distinct Expression and Methylation Patterns for Genes with Different Fates following a Single Whole-Genome Duplication in Flowering Plants.</title>
        <authorList>
            <person name="Shi T."/>
            <person name="Rahmani R.S."/>
            <person name="Gugger P.F."/>
            <person name="Wang M."/>
            <person name="Li H."/>
            <person name="Zhang Y."/>
            <person name="Li Z."/>
            <person name="Wang Q."/>
            <person name="Van de Peer Y."/>
            <person name="Marchal K."/>
            <person name="Chen J."/>
        </authorList>
    </citation>
    <scope>NUCLEOTIDE SEQUENCE [LARGE SCALE GENOMIC DNA]</scope>
    <source>
        <tissue evidence="2">Leaf</tissue>
    </source>
</reference>
<keyword evidence="3" id="KW-1185">Reference proteome</keyword>
<organism evidence="2 3">
    <name type="scientific">Nelumbo nucifera</name>
    <name type="common">Sacred lotus</name>
    <dbReference type="NCBI Taxonomy" id="4432"/>
    <lineage>
        <taxon>Eukaryota</taxon>
        <taxon>Viridiplantae</taxon>
        <taxon>Streptophyta</taxon>
        <taxon>Embryophyta</taxon>
        <taxon>Tracheophyta</taxon>
        <taxon>Spermatophyta</taxon>
        <taxon>Magnoliopsida</taxon>
        <taxon>Proteales</taxon>
        <taxon>Nelumbonaceae</taxon>
        <taxon>Nelumbo</taxon>
    </lineage>
</organism>
<feature type="compositionally biased region" description="Polar residues" evidence="1">
    <location>
        <begin position="73"/>
        <end position="87"/>
    </location>
</feature>
<evidence type="ECO:0000313" key="2">
    <source>
        <dbReference type="EMBL" id="DAD24159.1"/>
    </source>
</evidence>
<comment type="caution">
    <text evidence="2">The sequence shown here is derived from an EMBL/GenBank/DDBJ whole genome shotgun (WGS) entry which is preliminary data.</text>
</comment>
<name>A0A822XYH4_NELNU</name>
<feature type="compositionally biased region" description="Basic and acidic residues" evidence="1">
    <location>
        <begin position="133"/>
        <end position="158"/>
    </location>
</feature>
<dbReference type="EMBL" id="DUZY01000001">
    <property type="protein sequence ID" value="DAD24159.1"/>
    <property type="molecule type" value="Genomic_DNA"/>
</dbReference>
<proteinExistence type="predicted"/>
<evidence type="ECO:0000256" key="1">
    <source>
        <dbReference type="SAM" id="MobiDB-lite"/>
    </source>
</evidence>
<protein>
    <submittedName>
        <fullName evidence="2">Uncharacterized protein</fullName>
    </submittedName>
</protein>
<feature type="region of interest" description="Disordered" evidence="1">
    <location>
        <begin position="72"/>
        <end position="169"/>
    </location>
</feature>
<gene>
    <name evidence="2" type="ORF">HUJ06_025622</name>
</gene>
<dbReference type="AlphaFoldDB" id="A0A822XYH4"/>
<sequence>MVHTLPLELLNGDVIDDIDVSYEKLPRHRHFCGFLCHEWDGCVLRDKLMKAIEDEKDPDTKLELLSLHKDPLSSVTSSSDLHQTTAKGTEAIDMEEASSRSPSNLTTAGALIDTGNGDPPSHHLDLASPGPEIAEKLVETINSDKLDDPTIRVWERPDNSTSVCSTPNR</sequence>
<accession>A0A822XYH4</accession>
<dbReference type="Proteomes" id="UP000607653">
    <property type="component" value="Unassembled WGS sequence"/>
</dbReference>
<feature type="compositionally biased region" description="Polar residues" evidence="1">
    <location>
        <begin position="159"/>
        <end position="169"/>
    </location>
</feature>